<protein>
    <submittedName>
        <fullName evidence="1">Uncharacterized protein</fullName>
    </submittedName>
</protein>
<gene>
    <name evidence="1" type="ORF">CSOJ01_03944</name>
</gene>
<dbReference type="EMBL" id="WIGN01000041">
    <property type="protein sequence ID" value="KAF6814721.1"/>
    <property type="molecule type" value="Genomic_DNA"/>
</dbReference>
<reference evidence="1 2" key="1">
    <citation type="journal article" date="2020" name="Phytopathology">
        <title>Genome Sequence Resources of Colletotrichum truncatum, C. plurivorum, C. musicola, and C. sojae: Four Species Pathogenic to Soybean (Glycine max).</title>
        <authorList>
            <person name="Rogerio F."/>
            <person name="Boufleur T.R."/>
            <person name="Ciampi-Guillardi M."/>
            <person name="Sukno S.A."/>
            <person name="Thon M.R."/>
            <person name="Massola Junior N.S."/>
            <person name="Baroncelli R."/>
        </authorList>
    </citation>
    <scope>NUCLEOTIDE SEQUENCE [LARGE SCALE GENOMIC DNA]</scope>
    <source>
        <strain evidence="1 2">LFN0009</strain>
    </source>
</reference>
<organism evidence="1 2">
    <name type="scientific">Colletotrichum sojae</name>
    <dbReference type="NCBI Taxonomy" id="2175907"/>
    <lineage>
        <taxon>Eukaryota</taxon>
        <taxon>Fungi</taxon>
        <taxon>Dikarya</taxon>
        <taxon>Ascomycota</taxon>
        <taxon>Pezizomycotina</taxon>
        <taxon>Sordariomycetes</taxon>
        <taxon>Hypocreomycetidae</taxon>
        <taxon>Glomerellales</taxon>
        <taxon>Glomerellaceae</taxon>
        <taxon>Colletotrichum</taxon>
        <taxon>Colletotrichum orchidearum species complex</taxon>
    </lineage>
</organism>
<comment type="caution">
    <text evidence="1">The sequence shown here is derived from an EMBL/GenBank/DDBJ whole genome shotgun (WGS) entry which is preliminary data.</text>
</comment>
<sequence>MMTIISRAGRADGEVRPVEAMAHRLSSPIPKQGSLAHLMGRRPWRPLTTITPKHWDGRHGAAAWDVTRAADSTRRGPRLPDLAWCSSGCASSQPVSHVSCRAVLMDRREQGSKATGSDGTVSLMLNGYRIFLSRRENNRRGCRLALHNQPLMLLHDAPFTLRAT</sequence>
<dbReference type="AlphaFoldDB" id="A0A8H6JLD1"/>
<proteinExistence type="predicted"/>
<name>A0A8H6JLD1_9PEZI</name>
<evidence type="ECO:0000313" key="2">
    <source>
        <dbReference type="Proteomes" id="UP000652219"/>
    </source>
</evidence>
<keyword evidence="2" id="KW-1185">Reference proteome</keyword>
<dbReference type="Proteomes" id="UP000652219">
    <property type="component" value="Unassembled WGS sequence"/>
</dbReference>
<evidence type="ECO:0000313" key="1">
    <source>
        <dbReference type="EMBL" id="KAF6814721.1"/>
    </source>
</evidence>
<accession>A0A8H6JLD1</accession>